<feature type="domain" description="Fibronectin type-III" evidence="12">
    <location>
        <begin position="1174"/>
        <end position="1268"/>
    </location>
</feature>
<dbReference type="SMART" id="SM00059">
    <property type="entry name" value="FN2"/>
    <property type="match status" value="2"/>
</dbReference>
<feature type="domain" description="Fibronectin type-III" evidence="12">
    <location>
        <begin position="1823"/>
        <end position="1913"/>
    </location>
</feature>
<dbReference type="CTD" id="334613"/>
<dbReference type="SMART" id="SM00060">
    <property type="entry name" value="FN3"/>
    <property type="match status" value="18"/>
</dbReference>
<dbReference type="SMART" id="SM00058">
    <property type="entry name" value="FN1"/>
    <property type="match status" value="12"/>
</dbReference>
<dbReference type="InterPro" id="IPR000083">
    <property type="entry name" value="Fibronectin_type1"/>
</dbReference>
<dbReference type="PANTHER" id="PTHR46708">
    <property type="entry name" value="TENASCIN"/>
    <property type="match status" value="1"/>
</dbReference>
<dbReference type="FunFam" id="2.60.40.10:FF:000227">
    <property type="entry name" value="Fibronectin isoform X1"/>
    <property type="match status" value="1"/>
</dbReference>
<keyword evidence="6" id="KW-0133">Cell shape</keyword>
<evidence type="ECO:0000259" key="12">
    <source>
        <dbReference type="PROSITE" id="PS50853"/>
    </source>
</evidence>
<feature type="domain" description="Fibronectin type-III" evidence="12">
    <location>
        <begin position="2006"/>
        <end position="2096"/>
    </location>
</feature>
<feature type="domain" description="Fibronectin type-III" evidence="12">
    <location>
        <begin position="1542"/>
        <end position="1632"/>
    </location>
</feature>
<protein>
    <recommendedName>
        <fullName evidence="1">Fibronectin</fullName>
    </recommendedName>
</protein>
<dbReference type="InterPro" id="IPR013806">
    <property type="entry name" value="Kringle-like"/>
</dbReference>
<dbReference type="FunFam" id="2.10.70.10:FF:000004">
    <property type="entry name" value="Fibronectin 1"/>
    <property type="match status" value="2"/>
</dbReference>
<dbReference type="PROSITE" id="PS50853">
    <property type="entry name" value="FN3"/>
    <property type="match status" value="18"/>
</dbReference>
<feature type="chain" id="PRO_5012609879" description="Fibronectin" evidence="11">
    <location>
        <begin position="18"/>
        <end position="2568"/>
    </location>
</feature>
<feature type="disulfide bond" evidence="9">
    <location>
        <begin position="437"/>
        <end position="464"/>
    </location>
</feature>
<keyword evidence="4" id="KW-0677">Repeat</keyword>
<proteinExistence type="predicted"/>
<feature type="compositionally biased region" description="Polar residues" evidence="10">
    <location>
        <begin position="1620"/>
        <end position="1631"/>
    </location>
</feature>
<feature type="domain" description="Fibronectin type-III" evidence="12">
    <location>
        <begin position="2099"/>
        <end position="2189"/>
    </location>
</feature>
<keyword evidence="3" id="KW-0358">Heparin-binding</keyword>
<organism evidence="15 16">
    <name type="scientific">Ictalurus punctatus</name>
    <name type="common">Channel catfish</name>
    <name type="synonym">Silurus punctatus</name>
    <dbReference type="NCBI Taxonomy" id="7998"/>
    <lineage>
        <taxon>Eukaryota</taxon>
        <taxon>Metazoa</taxon>
        <taxon>Chordata</taxon>
        <taxon>Craniata</taxon>
        <taxon>Vertebrata</taxon>
        <taxon>Euteleostomi</taxon>
        <taxon>Actinopterygii</taxon>
        <taxon>Neopterygii</taxon>
        <taxon>Teleostei</taxon>
        <taxon>Ostariophysi</taxon>
        <taxon>Siluriformes</taxon>
        <taxon>Ictaluridae</taxon>
        <taxon>Ictalurus</taxon>
    </lineage>
</organism>
<feature type="domain" description="Fibronectin type-III" evidence="12">
    <location>
        <begin position="808"/>
        <end position="897"/>
    </location>
</feature>
<feature type="domain" description="Fibronectin type-III" evidence="12">
    <location>
        <begin position="2290"/>
        <end position="2383"/>
    </location>
</feature>
<evidence type="ECO:0000259" key="13">
    <source>
        <dbReference type="PROSITE" id="PS51091"/>
    </source>
</evidence>
<dbReference type="FunFam" id="2.60.40.10:FF:000099">
    <property type="entry name" value="Fibronectin 1"/>
    <property type="match status" value="4"/>
</dbReference>
<keyword evidence="11" id="KW-0732">Signal</keyword>
<evidence type="ECO:0000259" key="14">
    <source>
        <dbReference type="PROSITE" id="PS51092"/>
    </source>
</evidence>
<dbReference type="CDD" id="cd00063">
    <property type="entry name" value="FN3"/>
    <property type="match status" value="17"/>
</dbReference>
<dbReference type="PROSITE" id="PS00023">
    <property type="entry name" value="FN2_1"/>
    <property type="match status" value="1"/>
</dbReference>
<dbReference type="CDD" id="cd00062">
    <property type="entry name" value="FN2"/>
    <property type="match status" value="2"/>
</dbReference>
<keyword evidence="15" id="KW-1185">Reference proteome</keyword>
<feature type="region of interest" description="Disordered" evidence="10">
    <location>
        <begin position="1343"/>
        <end position="1363"/>
    </location>
</feature>
<feature type="domain" description="Fibronectin type-I" evidence="13">
    <location>
        <begin position="2479"/>
        <end position="2519"/>
    </location>
</feature>
<dbReference type="GO" id="GO:0007507">
    <property type="term" value="P:heart development"/>
    <property type="evidence" value="ECO:0007669"/>
    <property type="project" value="TreeGrafter"/>
</dbReference>
<dbReference type="FunFam" id="2.10.70.10:FF:000018">
    <property type="entry name" value="Fibronectin 1"/>
    <property type="match status" value="1"/>
</dbReference>
<evidence type="ECO:0000256" key="2">
    <source>
        <dbReference type="ARBA" id="ARBA00022486"/>
    </source>
</evidence>
<dbReference type="Gene3D" id="2.60.40.10">
    <property type="entry name" value="Immunoglobulins"/>
    <property type="match status" value="18"/>
</dbReference>
<keyword evidence="2" id="KW-0011">Acute phase</keyword>
<dbReference type="PROSITE" id="PS01253">
    <property type="entry name" value="FN1_1"/>
    <property type="match status" value="5"/>
</dbReference>
<dbReference type="GO" id="GO:0005615">
    <property type="term" value="C:extracellular space"/>
    <property type="evidence" value="ECO:0007669"/>
    <property type="project" value="UniProtKB-ARBA"/>
</dbReference>
<dbReference type="SUPFAM" id="SSF57603">
    <property type="entry name" value="FnI-like domain"/>
    <property type="match status" value="12"/>
</dbReference>
<evidence type="ECO:0000256" key="1">
    <source>
        <dbReference type="ARBA" id="ARBA00020368"/>
    </source>
</evidence>
<feature type="domain" description="Fibronectin type-III" evidence="12">
    <location>
        <begin position="609"/>
        <end position="701"/>
    </location>
</feature>
<feature type="disulfide bond" evidence="9">
    <location>
        <begin position="423"/>
        <end position="449"/>
    </location>
</feature>
<name>A0A2D0Q1X9_ICTPU</name>
<feature type="signal peptide" evidence="11">
    <location>
        <begin position="1"/>
        <end position="17"/>
    </location>
</feature>
<feature type="domain" description="Fibronectin type-I" evidence="13">
    <location>
        <begin position="180"/>
        <end position="224"/>
    </location>
</feature>
<dbReference type="RefSeq" id="XP_017312738.1">
    <property type="nucleotide sequence ID" value="XM_017457249.3"/>
</dbReference>
<gene>
    <name evidence="16" type="primary">fn1b</name>
</gene>
<dbReference type="GO" id="GO:0007160">
    <property type="term" value="P:cell-matrix adhesion"/>
    <property type="evidence" value="ECO:0007669"/>
    <property type="project" value="TreeGrafter"/>
</dbReference>
<dbReference type="KEGG" id="ipu:108258550"/>
<dbReference type="FunFam" id="2.10.70.10:FF:000006">
    <property type="entry name" value="Fibronectin 1"/>
    <property type="match status" value="2"/>
</dbReference>
<feature type="domain" description="Fibronectin type-I" evidence="13">
    <location>
        <begin position="2435"/>
        <end position="2477"/>
    </location>
</feature>
<feature type="disulfide bond" evidence="9">
    <location>
        <begin position="363"/>
        <end position="389"/>
    </location>
</feature>
<dbReference type="PROSITE" id="PS51092">
    <property type="entry name" value="FN2_2"/>
    <property type="match status" value="2"/>
</dbReference>
<dbReference type="InterPro" id="IPR013783">
    <property type="entry name" value="Ig-like_fold"/>
</dbReference>
<dbReference type="GO" id="GO:0008360">
    <property type="term" value="P:regulation of cell shape"/>
    <property type="evidence" value="ECO:0007669"/>
    <property type="project" value="UniProtKB-KW"/>
</dbReference>
<dbReference type="OrthoDB" id="261433at2759"/>
<feature type="domain" description="Fibronectin type-I" evidence="13">
    <location>
        <begin position="225"/>
        <end position="269"/>
    </location>
</feature>
<feature type="domain" description="Fibronectin type-I" evidence="13">
    <location>
        <begin position="135"/>
        <end position="178"/>
    </location>
</feature>
<evidence type="ECO:0000256" key="9">
    <source>
        <dbReference type="PROSITE-ProRule" id="PRU00479"/>
    </source>
</evidence>
<reference evidence="15" key="1">
    <citation type="journal article" date="2016" name="Nat. Commun.">
        <title>The channel catfish genome sequence provides insights into the evolution of scale formation in teleosts.</title>
        <authorList>
            <person name="Liu Z."/>
            <person name="Liu S."/>
            <person name="Yao J."/>
            <person name="Bao L."/>
            <person name="Zhang J."/>
            <person name="Li Y."/>
            <person name="Jiang C."/>
            <person name="Sun L."/>
            <person name="Wang R."/>
            <person name="Zhang Y."/>
            <person name="Zhou T."/>
            <person name="Zeng Q."/>
            <person name="Fu Q."/>
            <person name="Gao S."/>
            <person name="Li N."/>
            <person name="Koren S."/>
            <person name="Jiang Y."/>
            <person name="Zimin A."/>
            <person name="Xu P."/>
            <person name="Phillippy A.M."/>
            <person name="Geng X."/>
            <person name="Song L."/>
            <person name="Sun F."/>
            <person name="Li C."/>
            <person name="Wang X."/>
            <person name="Chen A."/>
            <person name="Jin Y."/>
            <person name="Yuan Z."/>
            <person name="Yang Y."/>
            <person name="Tan S."/>
            <person name="Peatman E."/>
            <person name="Lu J."/>
            <person name="Qin Z."/>
            <person name="Dunham R."/>
            <person name="Li Z."/>
            <person name="Sonstegard T."/>
            <person name="Feng J."/>
            <person name="Danzmann R.G."/>
            <person name="Schroeder S."/>
            <person name="Scheffler B."/>
            <person name="Duke M.V."/>
            <person name="Ballard L."/>
            <person name="Kucuktas H."/>
            <person name="Kaltenboeck L."/>
            <person name="Liu H."/>
            <person name="Armbruster J."/>
            <person name="Xie Y."/>
            <person name="Kirby M.L."/>
            <person name="Tian Y."/>
            <person name="Flanagan M.E."/>
            <person name="Mu W."/>
            <person name="Waldbieser G.C."/>
        </authorList>
    </citation>
    <scope>NUCLEOTIDE SEQUENCE [LARGE SCALE GENOMIC DNA]</scope>
    <source>
        <strain evidence="15">SDA103</strain>
    </source>
</reference>
<feature type="domain" description="Fibronectin type-I" evidence="13">
    <location>
        <begin position="471"/>
        <end position="514"/>
    </location>
</feature>
<evidence type="ECO:0000256" key="6">
    <source>
        <dbReference type="ARBA" id="ARBA00022960"/>
    </source>
</evidence>
<evidence type="ECO:0000256" key="3">
    <source>
        <dbReference type="ARBA" id="ARBA00022674"/>
    </source>
</evidence>
<dbReference type="SUPFAM" id="SSF57440">
    <property type="entry name" value="Kringle-like"/>
    <property type="match status" value="2"/>
</dbReference>
<feature type="domain" description="Fibronectin type-III" evidence="12">
    <location>
        <begin position="1269"/>
        <end position="1359"/>
    </location>
</feature>
<feature type="domain" description="Fibronectin type-II" evidence="14">
    <location>
        <begin position="358"/>
        <end position="406"/>
    </location>
</feature>
<feature type="domain" description="Fibronectin type-III" evidence="12">
    <location>
        <begin position="1455"/>
        <end position="1541"/>
    </location>
</feature>
<feature type="domain" description="Fibronectin type-III" evidence="12">
    <location>
        <begin position="1732"/>
        <end position="1821"/>
    </location>
</feature>
<evidence type="ECO:0000256" key="4">
    <source>
        <dbReference type="ARBA" id="ARBA00022737"/>
    </source>
</evidence>
<feature type="compositionally biased region" description="Low complexity" evidence="10">
    <location>
        <begin position="1346"/>
        <end position="1355"/>
    </location>
</feature>
<evidence type="ECO:0000313" key="15">
    <source>
        <dbReference type="Proteomes" id="UP000221080"/>
    </source>
</evidence>
<feature type="domain" description="Fibronectin type-III" evidence="12">
    <location>
        <begin position="904"/>
        <end position="996"/>
    </location>
</feature>
<evidence type="ECO:0000256" key="7">
    <source>
        <dbReference type="ARBA" id="ARBA00023157"/>
    </source>
</evidence>
<dbReference type="GO" id="GO:0005201">
    <property type="term" value="F:extracellular matrix structural constituent"/>
    <property type="evidence" value="ECO:0007669"/>
    <property type="project" value="TreeGrafter"/>
</dbReference>
<dbReference type="GO" id="GO:0007044">
    <property type="term" value="P:cell-substrate junction assembly"/>
    <property type="evidence" value="ECO:0007669"/>
    <property type="project" value="TreeGrafter"/>
</dbReference>
<feature type="domain" description="Fibronectin type-I" evidence="13">
    <location>
        <begin position="519"/>
        <end position="561"/>
    </location>
</feature>
<dbReference type="InterPro" id="IPR036116">
    <property type="entry name" value="FN3_sf"/>
</dbReference>
<dbReference type="InterPro" id="IPR000562">
    <property type="entry name" value="FN_type2_dom"/>
</dbReference>
<keyword evidence="5" id="KW-0130">Cell adhesion</keyword>
<dbReference type="FunFam" id="2.10.10.10:FF:000001">
    <property type="entry name" value="Fibronectin 1a isoform 1"/>
    <property type="match status" value="2"/>
</dbReference>
<feature type="domain" description="Fibronectin type-III" evidence="12">
    <location>
        <begin position="997"/>
        <end position="1086"/>
    </location>
</feature>
<dbReference type="Gene3D" id="2.10.10.10">
    <property type="entry name" value="Fibronectin, type II, collagen-binding"/>
    <property type="match status" value="2"/>
</dbReference>
<feature type="domain" description="Fibronectin type-I" evidence="13">
    <location>
        <begin position="91"/>
        <end position="134"/>
    </location>
</feature>
<dbReference type="SUPFAM" id="SSF49265">
    <property type="entry name" value="Fibronectin type III"/>
    <property type="match status" value="11"/>
</dbReference>
<keyword evidence="8" id="KW-0325">Glycoprotein</keyword>
<dbReference type="FunFam" id="2.10.70.10:FF:000007">
    <property type="entry name" value="Fibronectin 1"/>
    <property type="match status" value="1"/>
</dbReference>
<dbReference type="InterPro" id="IPR036943">
    <property type="entry name" value="FN_type2_sf"/>
</dbReference>
<evidence type="ECO:0000256" key="8">
    <source>
        <dbReference type="ARBA" id="ARBA00023180"/>
    </source>
</evidence>
<dbReference type="STRING" id="7998.ENSIPUP00000006997"/>
<feature type="domain" description="Fibronectin type-III" evidence="12">
    <location>
        <begin position="1087"/>
        <end position="1173"/>
    </location>
</feature>
<feature type="domain" description="Fibronectin type-III" evidence="12">
    <location>
        <begin position="1360"/>
        <end position="1454"/>
    </location>
</feature>
<dbReference type="Pfam" id="PF00040">
    <property type="entry name" value="fn2"/>
    <property type="match status" value="2"/>
</dbReference>
<dbReference type="Gene3D" id="2.10.70.10">
    <property type="entry name" value="Complement Module, domain 1"/>
    <property type="match status" value="12"/>
</dbReference>
<dbReference type="InterPro" id="IPR050991">
    <property type="entry name" value="ECM_Regulatory_Proteins"/>
</dbReference>
<evidence type="ECO:0000256" key="5">
    <source>
        <dbReference type="ARBA" id="ARBA00022889"/>
    </source>
</evidence>
<feature type="domain" description="Fibronectin type-I" evidence="13">
    <location>
        <begin position="47"/>
        <end position="86"/>
    </location>
</feature>
<dbReference type="GO" id="GO:0008201">
    <property type="term" value="F:heparin binding"/>
    <property type="evidence" value="ECO:0007669"/>
    <property type="project" value="UniProtKB-KW"/>
</dbReference>
<feature type="domain" description="Fibronectin type-I" evidence="13">
    <location>
        <begin position="562"/>
        <end position="605"/>
    </location>
</feature>
<dbReference type="Pfam" id="PF00041">
    <property type="entry name" value="fn3"/>
    <property type="match status" value="16"/>
</dbReference>
<dbReference type="Pfam" id="PF00039">
    <property type="entry name" value="fn1"/>
    <property type="match status" value="11"/>
</dbReference>
<evidence type="ECO:0000256" key="10">
    <source>
        <dbReference type="SAM" id="MobiDB-lite"/>
    </source>
</evidence>
<dbReference type="CDD" id="cd00061">
    <property type="entry name" value="FN1"/>
    <property type="match status" value="11"/>
</dbReference>
<accession>A0A2D0Q1X9</accession>
<dbReference type="PRINTS" id="PR00013">
    <property type="entry name" value="FNTYPEII"/>
</dbReference>
<dbReference type="PROSITE" id="PS51091">
    <property type="entry name" value="FN1_2"/>
    <property type="match status" value="11"/>
</dbReference>
<keyword evidence="7 9" id="KW-1015">Disulfide bond</keyword>
<feature type="domain" description="Fibronectin type-III" evidence="12">
    <location>
        <begin position="1639"/>
        <end position="1731"/>
    </location>
</feature>
<dbReference type="OMA" id="EPHASTC"/>
<feature type="domain" description="Fibronectin type-I" evidence="13">
    <location>
        <begin position="2390"/>
        <end position="2434"/>
    </location>
</feature>
<dbReference type="GO" id="GO:0006953">
    <property type="term" value="P:acute-phase response"/>
    <property type="evidence" value="ECO:0007669"/>
    <property type="project" value="UniProtKB-KW"/>
</dbReference>
<dbReference type="InterPro" id="IPR003961">
    <property type="entry name" value="FN3_dom"/>
</dbReference>
<feature type="domain" description="Fibronectin type-III" evidence="12">
    <location>
        <begin position="717"/>
        <end position="807"/>
    </location>
</feature>
<sequence length="2568" mass="282236">MRRLVLLALCACSAVVCVPKSGRNKRQQQQQVLPGIPVEELAYTRQAVCTENGRFYQVNDQWERPYMGSTLLCTCKGSAGIQCESKPAGEEMCFDKVNARSYRVGETYERPKDGMIWDCTCIGSGRGKISCTIANRCHEGGRSYRIGETWTRPHDTGDYMLECVCLGNGKGEWTCKPIAERCYDTSVGASYVVGQTWEKPYQGWMIVDCTCLGEGNGRITCTSRNRCNDQDMRKSYRIGETWTKVDSQGRAQQCVCTGNGRGEWKCESHTSAQTALGECDTGSGSGLSTQVKPVTHQLNILPVLAEIGTCQTRSGTIYYDGMRWVQTQGSQQMICTCVNGGIGCEEWDGQSHVYGGNSNGQPCVFPFTFGGKTHYSCISEGRTDGQLWCSTTSDYDTDRQYSFCTQRNLMVTTRGGNSNGALCQFPFLYNGRNYTDCTADGRRDGMKWCGTTANYDDERRYGFCPMAAHEEICTVNDVMYRLGDEWDKRHDTMGHMMRCKCVGNGRGEWSCVAHSQIRDQCIVDGLTYEVDQTFDKRHNEGYMMNCTCFGQGRGRWKCDAIDQCQEAETKVFYQIGETWDKVSHGVRYRCTCYGNGIGEHACEPLESRVPVRVTITETGNQPNSHPIQWNPPASAHITQYILKWKVKNTRTPWREVIIPSHINSYTISGLKPGLTYEGQLISILNYGHREVTRFDFTTSSGSLVPTEGVTTQNTRVLDTSESITEITSSSFVVSWTSASETISGFRVQYELSEEGAEPTVIDLPRTSTSVNIDRLLPGRTYHVQVYEVEPEGDTNLILTTTQTTAPDTPSDHRVTEVRETSIVISWTKPHAPITGYRVVYTPSVEGSSTELNLPETVTSVTLVDLQPGQSYNVSIFAVEGNLESEAVVLQVRTAGESQPEEVQAPTELQFYEVTDVKITITWTGPPSEVSGYRVTYEPVSSDGHSTQRPLALPTTPNAYAEITHLQPGTLYRFYVYAVYGGAESQPLVGEKSTRPDAPTDLRFPDVTEDTVLVVWSAPQARITGYRLYITTEDSTSPTLLRIRPEETQYTVPNLQPDTMYTVTLHSEHGSTLSEGVSGTVTTTVPIGNAPRFSTDVTDSSIIISWTPVPRFSYRMSVKPSQGGEAPRVVTSDSGSIYISGLTPGVEYTYSLQPIINGRKQGNAITRNVVTPLSPPSDLNLVSNPNTGDLSVRWRESTTPDITGYRVTCTPTLGQRANSLEEFVRGQQTSCTLENLSPGVEYNVSVYTVKNHIESEPISSVITQDVPKVSDLGYVNVTDTTIGIQWTLLNHPAVTGYRVTVLAAGESLPILEDSLDSGTGFYTVRGLEPGVDYHISVITLTEESESEPTTITQQTQAGVPAPTNLKFGEVGPDSMRLSWTRPSVRQSEISRFVIRYHPSNDDDNIQEVNVGGATSTYLLQHLLPVTEYVVSVSCVYGQRESTPVTGRQTTNLDSPSGLVFSDVFTHSFTANWQAPRAPITGYRLAYEATSGGRRQEERLPPSRTRYALNNLQPNTLYTLRIYAVSGRQESQPLTGTQATISDAPTDLEVTSSTPNSITISWDAPAIPVRYYRIKHEQTGERGSGQEFTVPGTESTATIGGLQPGTDYTVTIYAVTGRGDSPASSTPTIITHRTGSHGVPSPSDLEVTDIQDQAIVVRWSPARGPITGYRVTGRPRNGVGPTFSKEVGPDQTELRITGLVPTVEYVISVYAISRDGESTPVVEKATTIKSVPSPSDLDVTDIQDQAIVVRWSPARGPITGYRVTGSPKNGVGPTFSKEVGPDQTELRITGLVPTVEYVISVYAIGRDGKSTPVVERATTIKPTDSPTDLTFSDVDSSSVRVSWRPPQGRVTSYRVFYSSPETGEREWSPAPSRNDDNVLLQHLRPGTEYSVRVIATTDRGATAELAGTHTTVVPAPTNIQFGDVGPSSFVVLWRAPGIRLNGYRVLVKPKNNIAQPKELNVAPDSMQVTVTGLLVSTVYEVYVYALKDSVSSPPLVGEVTTTGEDISPPRRPRVNEVKDTSITLNWRAKIEPITGFLIEATPISGNYPTIRKEIPGEHRSAVITGLHPGTAYKINIYTLNGDRRSAPFTLSTNTIGSSLQPPTDLRFQALSPTSISFNWQPPTSHITGYYITYEEEGSSPRELTPRPHAGTNYATITGLKPATVYIIKIIALQNTLRSPPLVGKARTQESLLLPLPIPPRHNTLGPLDVPETDILVNVVGPTVQPGPGEGGQGMEYTEYNNQPTLPHSGHRPNPYVPGTGQTLIYVPAPGPDGSRVPKVVQLSDRNAHGFTFPENKTGTPQEAQTQTTVSWQPFRQSKAYLVTCHPVTQRNEKMFQLQLPSTSTSATLIGLTSGASYRVLVEALKDALKYKILDEVITAGNTDPAGVPASDDSCYDTLTATHHNIGDEWERMSETGFKLWCRCLGLGSGHFRCDSSKWCHDNGHNYLIGERWERRAENGHMMSCTCLGNGKGEFKCEPHESTCYDEGKTYQVGNQWQKEYLGAICTCICYGGQQGWRCENCKKPGTEINTHLLKPVRYGDGIAKVNIHCPIECLRPDILADAVANPNPLE</sequence>
<dbReference type="GO" id="GO:0005178">
    <property type="term" value="F:integrin binding"/>
    <property type="evidence" value="ECO:0007669"/>
    <property type="project" value="TreeGrafter"/>
</dbReference>
<feature type="region of interest" description="Disordered" evidence="10">
    <location>
        <begin position="1617"/>
        <end position="1640"/>
    </location>
</feature>
<feature type="domain" description="Fibronectin type-II" evidence="14">
    <location>
        <begin position="418"/>
        <end position="466"/>
    </location>
</feature>
<evidence type="ECO:0000313" key="16">
    <source>
        <dbReference type="RefSeq" id="XP_017312738.1"/>
    </source>
</evidence>
<dbReference type="GeneID" id="108258550"/>
<dbReference type="GO" id="GO:0043394">
    <property type="term" value="F:proteoglycan binding"/>
    <property type="evidence" value="ECO:0007669"/>
    <property type="project" value="TreeGrafter"/>
</dbReference>
<dbReference type="PANTHER" id="PTHR46708:SF4">
    <property type="entry name" value="FIBRONECTIN"/>
    <property type="match status" value="1"/>
</dbReference>
<evidence type="ECO:0000256" key="11">
    <source>
        <dbReference type="SAM" id="SignalP"/>
    </source>
</evidence>
<dbReference type="Proteomes" id="UP000221080">
    <property type="component" value="Chromosome 26"/>
</dbReference>
<reference evidence="16" key="2">
    <citation type="submission" date="2025-08" db="UniProtKB">
        <authorList>
            <consortium name="RefSeq"/>
        </authorList>
    </citation>
    <scope>IDENTIFICATION</scope>
    <source>
        <tissue evidence="16">Blood</tissue>
    </source>
</reference>
<dbReference type="GO" id="GO:0007399">
    <property type="term" value="P:nervous system development"/>
    <property type="evidence" value="ECO:0007669"/>
    <property type="project" value="TreeGrafter"/>
</dbReference>
<feature type="domain" description="Fibronectin type-III" evidence="12">
    <location>
        <begin position="1914"/>
        <end position="2003"/>
    </location>
</feature>
<feature type="disulfide bond" evidence="9">
    <location>
        <begin position="377"/>
        <end position="404"/>
    </location>
</feature>